<dbReference type="Gene3D" id="3.30.565.10">
    <property type="entry name" value="Histidine kinase-like ATPase, C-terminal domain"/>
    <property type="match status" value="1"/>
</dbReference>
<organism evidence="1 2">
    <name type="scientific">Microbacterium suwonense</name>
    <dbReference type="NCBI Taxonomy" id="683047"/>
    <lineage>
        <taxon>Bacteria</taxon>
        <taxon>Bacillati</taxon>
        <taxon>Actinomycetota</taxon>
        <taxon>Actinomycetes</taxon>
        <taxon>Micrococcales</taxon>
        <taxon>Microbacteriaceae</taxon>
        <taxon>Microbacterium</taxon>
    </lineage>
</organism>
<gene>
    <name evidence="1" type="ORF">GCM10025863_23100</name>
</gene>
<evidence type="ECO:0000313" key="2">
    <source>
        <dbReference type="Proteomes" id="UP001321543"/>
    </source>
</evidence>
<dbReference type="EMBL" id="AP027728">
    <property type="protein sequence ID" value="BDZ39696.1"/>
    <property type="molecule type" value="Genomic_DNA"/>
</dbReference>
<evidence type="ECO:0000313" key="1">
    <source>
        <dbReference type="EMBL" id="BDZ39696.1"/>
    </source>
</evidence>
<proteinExistence type="predicted"/>
<dbReference type="InterPro" id="IPR036890">
    <property type="entry name" value="HATPase_C_sf"/>
</dbReference>
<keyword evidence="2" id="KW-1185">Reference proteome</keyword>
<accession>A0ABM8FW01</accession>
<protein>
    <submittedName>
        <fullName evidence="1">Uncharacterized protein</fullName>
    </submittedName>
</protein>
<name>A0ABM8FW01_9MICO</name>
<dbReference type="Proteomes" id="UP001321543">
    <property type="component" value="Chromosome"/>
</dbReference>
<dbReference type="SUPFAM" id="SSF55874">
    <property type="entry name" value="ATPase domain of HSP90 chaperone/DNA topoisomerase II/histidine kinase"/>
    <property type="match status" value="1"/>
</dbReference>
<sequence length="102" mass="11293">MDALPFKLKYVVLRVIQEGVTNAARHAPGEPLQLSVRQNHAGVRVVMTNRTLSTSPERIGRGIPSLKRRLAQVDGSLTIQQHEDAKFKLAAFLPYSTTKEDG</sequence>
<reference evidence="2" key="1">
    <citation type="journal article" date="2019" name="Int. J. Syst. Evol. Microbiol.">
        <title>The Global Catalogue of Microorganisms (GCM) 10K type strain sequencing project: providing services to taxonomists for standard genome sequencing and annotation.</title>
        <authorList>
            <consortium name="The Broad Institute Genomics Platform"/>
            <consortium name="The Broad Institute Genome Sequencing Center for Infectious Disease"/>
            <person name="Wu L."/>
            <person name="Ma J."/>
        </authorList>
    </citation>
    <scope>NUCLEOTIDE SEQUENCE [LARGE SCALE GENOMIC DNA]</scope>
    <source>
        <strain evidence="2">NBRC 106310</strain>
    </source>
</reference>